<comment type="caution">
    <text evidence="1">The sequence shown here is derived from an EMBL/GenBank/DDBJ whole genome shotgun (WGS) entry which is preliminary data.</text>
</comment>
<protein>
    <submittedName>
        <fullName evidence="1">Uncharacterized protein</fullName>
    </submittedName>
</protein>
<dbReference type="RefSeq" id="WP_209853790.1">
    <property type="nucleotide sequence ID" value="NZ_JAGGJV010000005.1"/>
</dbReference>
<dbReference type="Proteomes" id="UP000823786">
    <property type="component" value="Unassembled WGS sequence"/>
</dbReference>
<name>A0ABS4EPA6_9HYPH</name>
<dbReference type="EMBL" id="JAGGJV010000005">
    <property type="protein sequence ID" value="MBP1859781.1"/>
    <property type="molecule type" value="Genomic_DNA"/>
</dbReference>
<proteinExistence type="predicted"/>
<sequence length="159" mass="17735">MDVKAPKGSRDYRSSVAWLTKLPSTEAVHNYGCNSAAISNRKKIEAGKSVTPTKDAAHYIGFYKFSVGSALKHENAAYQVFVEYWPEEGQDEHCNLVLVEKPDLPKKVQELKSFHRTNIIEGIWAAMEGPDRYVCACDIDHSKFLSDLYLPPAGTQEAA</sequence>
<keyword evidence="2" id="KW-1185">Reference proteome</keyword>
<evidence type="ECO:0000313" key="2">
    <source>
        <dbReference type="Proteomes" id="UP000823786"/>
    </source>
</evidence>
<organism evidence="1 2">
    <name type="scientific">Rhizobium herbae</name>
    <dbReference type="NCBI Taxonomy" id="508661"/>
    <lineage>
        <taxon>Bacteria</taxon>
        <taxon>Pseudomonadati</taxon>
        <taxon>Pseudomonadota</taxon>
        <taxon>Alphaproteobacteria</taxon>
        <taxon>Hyphomicrobiales</taxon>
        <taxon>Rhizobiaceae</taxon>
        <taxon>Rhizobium/Agrobacterium group</taxon>
        <taxon>Rhizobium</taxon>
    </lineage>
</organism>
<reference evidence="1 2" key="1">
    <citation type="submission" date="2021-03" db="EMBL/GenBank/DDBJ databases">
        <title>Genomic Encyclopedia of Type Strains, Phase IV (KMG-IV): sequencing the most valuable type-strain genomes for metagenomic binning, comparative biology and taxonomic classification.</title>
        <authorList>
            <person name="Goeker M."/>
        </authorList>
    </citation>
    <scope>NUCLEOTIDE SEQUENCE [LARGE SCALE GENOMIC DNA]</scope>
    <source>
        <strain evidence="1 2">DSM 26427</strain>
    </source>
</reference>
<accession>A0ABS4EPA6</accession>
<gene>
    <name evidence="1" type="ORF">J2Z75_003298</name>
</gene>
<evidence type="ECO:0000313" key="1">
    <source>
        <dbReference type="EMBL" id="MBP1859781.1"/>
    </source>
</evidence>